<keyword evidence="2" id="KW-0472">Membrane</keyword>
<dbReference type="STRING" id="933084.A0A067Q2T9"/>
<feature type="transmembrane region" description="Helical" evidence="2">
    <location>
        <begin position="189"/>
        <end position="210"/>
    </location>
</feature>
<evidence type="ECO:0000313" key="4">
    <source>
        <dbReference type="EMBL" id="KDQ61309.1"/>
    </source>
</evidence>
<sequence>MHMAFCIQFIYTYVIQHFGDILYLERIDWTAGLTVVTGALVAAPVHRSSLLLLPQAILTSTLSYYVKRVMIMSNRNLILSSAIAVLAVLKFGFGIWSAYLSYRYDHWNDFRYDKLCNTIVTIGISISAAVDCVAAGSLVYFLERGRTGINRGSDNQINMLVRYFVNTGVVTMIVSVSALITYLALPRSLIFAAFIEIQIKFYANSFLAILNARKHIRTAFEEHPTLPTIQFQSVGVRPGTMFQNNPPLSLERTNTIREWEPMVHLSPDLTPSRGHGRKEDDGSVMCN</sequence>
<evidence type="ECO:0000313" key="5">
    <source>
        <dbReference type="Proteomes" id="UP000027265"/>
    </source>
</evidence>
<feature type="region of interest" description="Disordered" evidence="1">
    <location>
        <begin position="265"/>
        <end position="287"/>
    </location>
</feature>
<evidence type="ECO:0000256" key="1">
    <source>
        <dbReference type="SAM" id="MobiDB-lite"/>
    </source>
</evidence>
<dbReference type="HOGENOM" id="CLU_969984_0_0_1"/>
<name>A0A067Q2T9_9AGAM</name>
<dbReference type="PANTHER" id="PTHR40465:SF1">
    <property type="entry name" value="DUF6534 DOMAIN-CONTAINING PROTEIN"/>
    <property type="match status" value="1"/>
</dbReference>
<evidence type="ECO:0000256" key="2">
    <source>
        <dbReference type="SAM" id="Phobius"/>
    </source>
</evidence>
<feature type="transmembrane region" description="Helical" evidence="2">
    <location>
        <begin position="77"/>
        <end position="99"/>
    </location>
</feature>
<dbReference type="EMBL" id="KL197713">
    <property type="protein sequence ID" value="KDQ61309.1"/>
    <property type="molecule type" value="Genomic_DNA"/>
</dbReference>
<dbReference type="OrthoDB" id="2801815at2759"/>
<accession>A0A067Q2T9</accession>
<reference evidence="5" key="1">
    <citation type="journal article" date="2014" name="Proc. Natl. Acad. Sci. U.S.A.">
        <title>Extensive sampling of basidiomycete genomes demonstrates inadequacy of the white-rot/brown-rot paradigm for wood decay fungi.</title>
        <authorList>
            <person name="Riley R."/>
            <person name="Salamov A.A."/>
            <person name="Brown D.W."/>
            <person name="Nagy L.G."/>
            <person name="Floudas D."/>
            <person name="Held B.W."/>
            <person name="Levasseur A."/>
            <person name="Lombard V."/>
            <person name="Morin E."/>
            <person name="Otillar R."/>
            <person name="Lindquist E.A."/>
            <person name="Sun H."/>
            <person name="LaButti K.M."/>
            <person name="Schmutz J."/>
            <person name="Jabbour D."/>
            <person name="Luo H."/>
            <person name="Baker S.E."/>
            <person name="Pisabarro A.G."/>
            <person name="Walton J.D."/>
            <person name="Blanchette R.A."/>
            <person name="Henrissat B."/>
            <person name="Martin F."/>
            <person name="Cullen D."/>
            <person name="Hibbett D.S."/>
            <person name="Grigoriev I.V."/>
        </authorList>
    </citation>
    <scope>NUCLEOTIDE SEQUENCE [LARGE SCALE GENOMIC DNA]</scope>
    <source>
        <strain evidence="5">MUCL 33604</strain>
    </source>
</reference>
<keyword evidence="5" id="KW-1185">Reference proteome</keyword>
<dbReference type="PANTHER" id="PTHR40465">
    <property type="entry name" value="CHROMOSOME 1, WHOLE GENOME SHOTGUN SEQUENCE"/>
    <property type="match status" value="1"/>
</dbReference>
<feature type="transmembrane region" description="Helical" evidence="2">
    <location>
        <begin position="119"/>
        <end position="142"/>
    </location>
</feature>
<feature type="domain" description="DUF6534" evidence="3">
    <location>
        <begin position="127"/>
        <end position="215"/>
    </location>
</feature>
<protein>
    <recommendedName>
        <fullName evidence="3">DUF6534 domain-containing protein</fullName>
    </recommendedName>
</protein>
<feature type="transmembrane region" description="Helical" evidence="2">
    <location>
        <begin position="163"/>
        <end position="183"/>
    </location>
</feature>
<organism evidence="4 5">
    <name type="scientific">Jaapia argillacea MUCL 33604</name>
    <dbReference type="NCBI Taxonomy" id="933084"/>
    <lineage>
        <taxon>Eukaryota</taxon>
        <taxon>Fungi</taxon>
        <taxon>Dikarya</taxon>
        <taxon>Basidiomycota</taxon>
        <taxon>Agaricomycotina</taxon>
        <taxon>Agaricomycetes</taxon>
        <taxon>Agaricomycetidae</taxon>
        <taxon>Jaapiales</taxon>
        <taxon>Jaapiaceae</taxon>
        <taxon>Jaapia</taxon>
    </lineage>
</organism>
<evidence type="ECO:0000259" key="3">
    <source>
        <dbReference type="Pfam" id="PF20152"/>
    </source>
</evidence>
<dbReference type="AlphaFoldDB" id="A0A067Q2T9"/>
<proteinExistence type="predicted"/>
<keyword evidence="2" id="KW-1133">Transmembrane helix</keyword>
<dbReference type="Pfam" id="PF20152">
    <property type="entry name" value="DUF6534"/>
    <property type="match status" value="1"/>
</dbReference>
<dbReference type="Proteomes" id="UP000027265">
    <property type="component" value="Unassembled WGS sequence"/>
</dbReference>
<keyword evidence="2" id="KW-0812">Transmembrane</keyword>
<dbReference type="InterPro" id="IPR045339">
    <property type="entry name" value="DUF6534"/>
</dbReference>
<dbReference type="InParanoid" id="A0A067Q2T9"/>
<gene>
    <name evidence="4" type="ORF">JAAARDRAFT_191396</name>
</gene>